<name>A0A941FQB9_9BACI</name>
<evidence type="ECO:0000313" key="2">
    <source>
        <dbReference type="Proteomes" id="UP000680045"/>
    </source>
</evidence>
<evidence type="ECO:0000313" key="1">
    <source>
        <dbReference type="EMBL" id="MBR8644232.1"/>
    </source>
</evidence>
<reference evidence="1" key="1">
    <citation type="submission" date="2021-04" db="EMBL/GenBank/DDBJ databases">
        <title>Whole genome sequencing of Enterococci isolates from hospitalized patients.</title>
        <authorList>
            <person name="Ogoti B.M."/>
            <person name="Onyambu F.G."/>
        </authorList>
    </citation>
    <scope>NUCLEOTIDE SEQUENCE</scope>
    <source>
        <strain evidence="1">242</strain>
    </source>
</reference>
<sequence>MKVFDADGSVLKTYSPDDLVKMGVVTSIAPTSSMKMRIDFEDGKARFVNGSRLSVLPQYQTAIPMNIQ</sequence>
<dbReference type="Proteomes" id="UP000680045">
    <property type="component" value="Unassembled WGS sequence"/>
</dbReference>
<organism evidence="1 2">
    <name type="scientific">Peribacillus frigoritolerans</name>
    <dbReference type="NCBI Taxonomy" id="450367"/>
    <lineage>
        <taxon>Bacteria</taxon>
        <taxon>Bacillati</taxon>
        <taxon>Bacillota</taxon>
        <taxon>Bacilli</taxon>
        <taxon>Bacillales</taxon>
        <taxon>Bacillaceae</taxon>
        <taxon>Peribacillus</taxon>
    </lineage>
</organism>
<protein>
    <submittedName>
        <fullName evidence="1">Uncharacterized protein</fullName>
    </submittedName>
</protein>
<accession>A0A941FQB9</accession>
<gene>
    <name evidence="1" type="ORF">KEH51_05090</name>
</gene>
<dbReference type="AlphaFoldDB" id="A0A941FQB9"/>
<dbReference type="EMBL" id="JAGTPW010000006">
    <property type="protein sequence ID" value="MBR8644232.1"/>
    <property type="molecule type" value="Genomic_DNA"/>
</dbReference>
<comment type="caution">
    <text evidence="1">The sequence shown here is derived from an EMBL/GenBank/DDBJ whole genome shotgun (WGS) entry which is preliminary data.</text>
</comment>
<proteinExistence type="predicted"/>